<evidence type="ECO:0000256" key="1">
    <source>
        <dbReference type="SAM" id="Phobius"/>
    </source>
</evidence>
<protein>
    <submittedName>
        <fullName evidence="2">Uncharacterized protein</fullName>
    </submittedName>
</protein>
<feature type="transmembrane region" description="Helical" evidence="1">
    <location>
        <begin position="199"/>
        <end position="220"/>
    </location>
</feature>
<dbReference type="EMBL" id="SNXC01000015">
    <property type="protein sequence ID" value="TDO95777.1"/>
    <property type="molecule type" value="Genomic_DNA"/>
</dbReference>
<dbReference type="Proteomes" id="UP000294656">
    <property type="component" value="Unassembled WGS sequence"/>
</dbReference>
<keyword evidence="1" id="KW-0812">Transmembrane</keyword>
<feature type="transmembrane region" description="Helical" evidence="1">
    <location>
        <begin position="20"/>
        <end position="42"/>
    </location>
</feature>
<feature type="transmembrane region" description="Helical" evidence="1">
    <location>
        <begin position="94"/>
        <end position="115"/>
    </location>
</feature>
<feature type="transmembrane region" description="Helical" evidence="1">
    <location>
        <begin position="62"/>
        <end position="82"/>
    </location>
</feature>
<feature type="transmembrane region" description="Helical" evidence="1">
    <location>
        <begin position="121"/>
        <end position="141"/>
    </location>
</feature>
<keyword evidence="1" id="KW-0472">Membrane</keyword>
<dbReference type="OrthoDB" id="6366276at2"/>
<evidence type="ECO:0000313" key="2">
    <source>
        <dbReference type="EMBL" id="TDO95777.1"/>
    </source>
</evidence>
<keyword evidence="1" id="KW-1133">Transmembrane helix</keyword>
<proteinExistence type="predicted"/>
<organism evidence="2 3">
    <name type="scientific">Marinomonas balearica</name>
    <dbReference type="NCBI Taxonomy" id="491947"/>
    <lineage>
        <taxon>Bacteria</taxon>
        <taxon>Pseudomonadati</taxon>
        <taxon>Pseudomonadota</taxon>
        <taxon>Gammaproteobacteria</taxon>
        <taxon>Oceanospirillales</taxon>
        <taxon>Oceanospirillaceae</taxon>
        <taxon>Marinomonas</taxon>
    </lineage>
</organism>
<evidence type="ECO:0000313" key="3">
    <source>
        <dbReference type="Proteomes" id="UP000294656"/>
    </source>
</evidence>
<comment type="caution">
    <text evidence="2">The sequence shown here is derived from an EMBL/GenBank/DDBJ whole genome shotgun (WGS) entry which is preliminary data.</text>
</comment>
<gene>
    <name evidence="2" type="ORF">DFP79_3133</name>
</gene>
<feature type="transmembrane region" description="Helical" evidence="1">
    <location>
        <begin position="161"/>
        <end position="179"/>
    </location>
</feature>
<name>A0A4R6M3D1_9GAMM</name>
<dbReference type="RefSeq" id="WP_133504850.1">
    <property type="nucleotide sequence ID" value="NZ_SNXC01000015.1"/>
</dbReference>
<keyword evidence="3" id="KW-1185">Reference proteome</keyword>
<sequence length="225" mass="24988">MLKATLDDALYLFKKHQKDFLLLSVFMSVVYYVIEIALLGGISSDISASEDSMTAESLMLPILVSTIVGFLFSALAISYVASVRRGTPSIKNSLLIGMSKIFPIVMVYLLGGLAITSGLMLFIVPGIILMVRFSLSAYYVVLSNMDAVSALKASWQKTKGYFKIILIAYVAMFVSNIALSEIESFIIELLPALKYLTHFLYMVVAEIVTIIMTIFIYRIFSYSED</sequence>
<reference evidence="2 3" key="1">
    <citation type="submission" date="2019-03" db="EMBL/GenBank/DDBJ databases">
        <title>Genomic Encyclopedia of Type Strains, Phase III (KMG-III): the genomes of soil and plant-associated and newly described type strains.</title>
        <authorList>
            <person name="Whitman W."/>
        </authorList>
    </citation>
    <scope>NUCLEOTIDE SEQUENCE [LARGE SCALE GENOMIC DNA]</scope>
    <source>
        <strain evidence="2 3">CECT 7378</strain>
    </source>
</reference>
<accession>A0A4R6M3D1</accession>
<dbReference type="AlphaFoldDB" id="A0A4R6M3D1"/>